<dbReference type="PROSITE" id="PS50848">
    <property type="entry name" value="START"/>
    <property type="match status" value="1"/>
</dbReference>
<dbReference type="InterPro" id="IPR051213">
    <property type="entry name" value="START_lipid_transfer"/>
</dbReference>
<evidence type="ECO:0000313" key="2">
    <source>
        <dbReference type="EMBL" id="MCV9387142.1"/>
    </source>
</evidence>
<sequence length="198" mass="22649">MIRVFTWIVLGSLPVLGLAQDWQYAKTEDGIKVYTRSSELSPVKEFRATGWVQADPGEVLKALLDFEHYRQWYDHCEKAELLEKQSDSTMTYYLELAMPFPFSNRDAVLDLTIQRTEEEIRLSYMRNATAREEIDGVVRMPVSEGIWILKPKEQGTEVLHQFKGDPAGNVPPSMANLFVVAGPISTLTELGEYLDRME</sequence>
<dbReference type="InterPro" id="IPR002913">
    <property type="entry name" value="START_lipid-bd_dom"/>
</dbReference>
<keyword evidence="3" id="KW-1185">Reference proteome</keyword>
<dbReference type="Gene3D" id="3.30.530.20">
    <property type="match status" value="1"/>
</dbReference>
<dbReference type="Proteomes" id="UP001300692">
    <property type="component" value="Unassembled WGS sequence"/>
</dbReference>
<dbReference type="PANTHER" id="PTHR19308:SF14">
    <property type="entry name" value="START DOMAIN-CONTAINING PROTEIN"/>
    <property type="match status" value="1"/>
</dbReference>
<dbReference type="SUPFAM" id="SSF55961">
    <property type="entry name" value="Bet v1-like"/>
    <property type="match status" value="1"/>
</dbReference>
<name>A0ABT3CU69_9BACT</name>
<dbReference type="InterPro" id="IPR028347">
    <property type="entry name" value="START_dom_prot"/>
</dbReference>
<dbReference type="RefSeq" id="WP_264137969.1">
    <property type="nucleotide sequence ID" value="NZ_JAOYOD010000001.1"/>
</dbReference>
<evidence type="ECO:0000259" key="1">
    <source>
        <dbReference type="PROSITE" id="PS50848"/>
    </source>
</evidence>
<feature type="domain" description="START" evidence="1">
    <location>
        <begin position="20"/>
        <end position="198"/>
    </location>
</feature>
<dbReference type="EMBL" id="JAOYOD010000001">
    <property type="protein sequence ID" value="MCV9387142.1"/>
    <property type="molecule type" value="Genomic_DNA"/>
</dbReference>
<dbReference type="InterPro" id="IPR023393">
    <property type="entry name" value="START-like_dom_sf"/>
</dbReference>
<protein>
    <submittedName>
        <fullName evidence="2">START domain-containing protein</fullName>
    </submittedName>
</protein>
<dbReference type="Pfam" id="PF01852">
    <property type="entry name" value="START"/>
    <property type="match status" value="1"/>
</dbReference>
<accession>A0ABT3CU69</accession>
<reference evidence="2 3" key="1">
    <citation type="submission" date="2022-10" db="EMBL/GenBank/DDBJ databases">
        <title>Comparative genomics and taxonomic characterization of three novel marine species of genus Reichenbachiella exhibiting antioxidant and polysaccharide degradation activities.</title>
        <authorList>
            <person name="Muhammad N."/>
            <person name="Lee Y.-J."/>
            <person name="Ko J."/>
            <person name="Kim S.-G."/>
        </authorList>
    </citation>
    <scope>NUCLEOTIDE SEQUENCE [LARGE SCALE GENOMIC DNA]</scope>
    <source>
        <strain evidence="2 3">ABR2-5</strain>
    </source>
</reference>
<comment type="caution">
    <text evidence="2">The sequence shown here is derived from an EMBL/GenBank/DDBJ whole genome shotgun (WGS) entry which is preliminary data.</text>
</comment>
<dbReference type="PIRSF" id="PIRSF039033">
    <property type="entry name" value="START_dom"/>
    <property type="match status" value="1"/>
</dbReference>
<proteinExistence type="predicted"/>
<organism evidence="2 3">
    <name type="scientific">Reichenbachiella ulvae</name>
    <dbReference type="NCBI Taxonomy" id="2980104"/>
    <lineage>
        <taxon>Bacteria</taxon>
        <taxon>Pseudomonadati</taxon>
        <taxon>Bacteroidota</taxon>
        <taxon>Cytophagia</taxon>
        <taxon>Cytophagales</taxon>
        <taxon>Reichenbachiellaceae</taxon>
        <taxon>Reichenbachiella</taxon>
    </lineage>
</organism>
<evidence type="ECO:0000313" key="3">
    <source>
        <dbReference type="Proteomes" id="UP001300692"/>
    </source>
</evidence>
<gene>
    <name evidence="2" type="ORF">N7U62_10740</name>
</gene>
<dbReference type="PANTHER" id="PTHR19308">
    <property type="entry name" value="PHOSPHATIDYLCHOLINE TRANSFER PROTEIN"/>
    <property type="match status" value="1"/>
</dbReference>